<feature type="compositionally biased region" description="Basic and acidic residues" evidence="1">
    <location>
        <begin position="7"/>
        <end position="20"/>
    </location>
</feature>
<proteinExistence type="predicted"/>
<keyword evidence="2" id="KW-0812">Transmembrane</keyword>
<dbReference type="EMBL" id="BAABME010002136">
    <property type="protein sequence ID" value="GAA0153221.1"/>
    <property type="molecule type" value="Genomic_DNA"/>
</dbReference>
<evidence type="ECO:0000256" key="2">
    <source>
        <dbReference type="SAM" id="Phobius"/>
    </source>
</evidence>
<feature type="transmembrane region" description="Helical" evidence="2">
    <location>
        <begin position="229"/>
        <end position="251"/>
    </location>
</feature>
<sequence>MASFSTEGEHPNLHLRTHEHEEDEDTYLVAHPPLHKGFAAPWEALTSRDARGDMSWTPGESSRHCVLVGRGHSRDEPPRIYHILREDVATRRDILPLLFMDYLSVLRITGNGKKTFLVDTFVEYWSLSSNTLLLPHGETSISLWDLYELGGLLVAGYLMDEVVPSAECLSLSLGKSDRIPESCRFLLHAYYLLESSSSNNFVSPAEWISFWSALSQSYTSALAAEGSRAGFLLAALVGLFLLMDSAVLRAFEYLNF</sequence>
<accession>A0AAV3PQ86</accession>
<keyword evidence="2" id="KW-1133">Transmembrane helix</keyword>
<protein>
    <submittedName>
        <fullName evidence="3">Uncharacterized protein</fullName>
    </submittedName>
</protein>
<gene>
    <name evidence="3" type="ORF">LIER_11516</name>
</gene>
<dbReference type="Proteomes" id="UP001454036">
    <property type="component" value="Unassembled WGS sequence"/>
</dbReference>
<evidence type="ECO:0000313" key="3">
    <source>
        <dbReference type="EMBL" id="GAA0153221.1"/>
    </source>
</evidence>
<reference evidence="3 4" key="1">
    <citation type="submission" date="2024-01" db="EMBL/GenBank/DDBJ databases">
        <title>The complete chloroplast genome sequence of Lithospermum erythrorhizon: insights into the phylogenetic relationship among Boraginaceae species and the maternal lineages of purple gromwells.</title>
        <authorList>
            <person name="Okada T."/>
            <person name="Watanabe K."/>
        </authorList>
    </citation>
    <scope>NUCLEOTIDE SEQUENCE [LARGE SCALE GENOMIC DNA]</scope>
</reference>
<dbReference type="AlphaFoldDB" id="A0AAV3PQ86"/>
<name>A0AAV3PQ86_LITER</name>
<feature type="region of interest" description="Disordered" evidence="1">
    <location>
        <begin position="1"/>
        <end position="22"/>
    </location>
</feature>
<keyword evidence="4" id="KW-1185">Reference proteome</keyword>
<evidence type="ECO:0000313" key="4">
    <source>
        <dbReference type="Proteomes" id="UP001454036"/>
    </source>
</evidence>
<comment type="caution">
    <text evidence="3">The sequence shown here is derived from an EMBL/GenBank/DDBJ whole genome shotgun (WGS) entry which is preliminary data.</text>
</comment>
<evidence type="ECO:0000256" key="1">
    <source>
        <dbReference type="SAM" id="MobiDB-lite"/>
    </source>
</evidence>
<organism evidence="3 4">
    <name type="scientific">Lithospermum erythrorhizon</name>
    <name type="common">Purple gromwell</name>
    <name type="synonym">Lithospermum officinale var. erythrorhizon</name>
    <dbReference type="NCBI Taxonomy" id="34254"/>
    <lineage>
        <taxon>Eukaryota</taxon>
        <taxon>Viridiplantae</taxon>
        <taxon>Streptophyta</taxon>
        <taxon>Embryophyta</taxon>
        <taxon>Tracheophyta</taxon>
        <taxon>Spermatophyta</taxon>
        <taxon>Magnoliopsida</taxon>
        <taxon>eudicotyledons</taxon>
        <taxon>Gunneridae</taxon>
        <taxon>Pentapetalae</taxon>
        <taxon>asterids</taxon>
        <taxon>lamiids</taxon>
        <taxon>Boraginales</taxon>
        <taxon>Boraginaceae</taxon>
        <taxon>Boraginoideae</taxon>
        <taxon>Lithospermeae</taxon>
        <taxon>Lithospermum</taxon>
    </lineage>
</organism>
<keyword evidence="2" id="KW-0472">Membrane</keyword>